<reference evidence="5 6" key="1">
    <citation type="submission" date="2019-10" db="EMBL/GenBank/DDBJ databases">
        <title>Nocardia macrotermitis sp. nov. and Nocardia aurantia sp. nov., isolated from the gut of fungus growing-termite Macrotermes natalensis.</title>
        <authorList>
            <person name="Benndorf R."/>
            <person name="Schwitalla J."/>
            <person name="Martin K."/>
            <person name="De Beer W."/>
            <person name="Kaster A.-K."/>
            <person name="Vollmers J."/>
            <person name="Poulsen M."/>
            <person name="Beemelmanns C."/>
        </authorList>
    </citation>
    <scope>NUCLEOTIDE SEQUENCE [LARGE SCALE GENOMIC DNA]</scope>
    <source>
        <strain evidence="5 6">RB56</strain>
    </source>
</reference>
<dbReference type="EMBL" id="WEGI01000011">
    <property type="protein sequence ID" value="MQY29422.1"/>
    <property type="molecule type" value="Genomic_DNA"/>
</dbReference>
<name>A0A7K0DVR5_9NOCA</name>
<comment type="caution">
    <text evidence="5">The sequence shown here is derived from an EMBL/GenBank/DDBJ whole genome shotgun (WGS) entry which is preliminary data.</text>
</comment>
<protein>
    <submittedName>
        <fullName evidence="5">Putative HTH-type transcriptional regulator</fullName>
    </submittedName>
</protein>
<dbReference type="Pfam" id="PF12833">
    <property type="entry name" value="HTH_18"/>
    <property type="match status" value="1"/>
</dbReference>
<evidence type="ECO:0000259" key="4">
    <source>
        <dbReference type="PROSITE" id="PS01124"/>
    </source>
</evidence>
<dbReference type="AlphaFoldDB" id="A0A7K0DVR5"/>
<dbReference type="InterPro" id="IPR018060">
    <property type="entry name" value="HTH_AraC"/>
</dbReference>
<dbReference type="GO" id="GO:0000976">
    <property type="term" value="F:transcription cis-regulatory region binding"/>
    <property type="evidence" value="ECO:0007669"/>
    <property type="project" value="TreeGrafter"/>
</dbReference>
<dbReference type="PANTHER" id="PTHR47894">
    <property type="entry name" value="HTH-TYPE TRANSCRIPTIONAL REGULATOR GADX"/>
    <property type="match status" value="1"/>
</dbReference>
<evidence type="ECO:0000256" key="1">
    <source>
        <dbReference type="ARBA" id="ARBA00023015"/>
    </source>
</evidence>
<dbReference type="Pfam" id="PF12625">
    <property type="entry name" value="Arabinose_bd"/>
    <property type="match status" value="1"/>
</dbReference>
<dbReference type="Proteomes" id="UP000431401">
    <property type="component" value="Unassembled WGS sequence"/>
</dbReference>
<evidence type="ECO:0000256" key="2">
    <source>
        <dbReference type="ARBA" id="ARBA00023125"/>
    </source>
</evidence>
<dbReference type="GO" id="GO:0003700">
    <property type="term" value="F:DNA-binding transcription factor activity"/>
    <property type="evidence" value="ECO:0007669"/>
    <property type="project" value="InterPro"/>
</dbReference>
<dbReference type="SMART" id="SM00342">
    <property type="entry name" value="HTH_ARAC"/>
    <property type="match status" value="1"/>
</dbReference>
<keyword evidence="1" id="KW-0805">Transcription regulation</keyword>
<dbReference type="Gene3D" id="1.10.10.60">
    <property type="entry name" value="Homeodomain-like"/>
    <property type="match status" value="1"/>
</dbReference>
<dbReference type="GO" id="GO:0005829">
    <property type="term" value="C:cytosol"/>
    <property type="evidence" value="ECO:0007669"/>
    <property type="project" value="TreeGrafter"/>
</dbReference>
<feature type="domain" description="HTH araC/xylS-type" evidence="4">
    <location>
        <begin position="250"/>
        <end position="349"/>
    </location>
</feature>
<organism evidence="5 6">
    <name type="scientific">Nocardia aurantia</name>
    <dbReference type="NCBI Taxonomy" id="2585199"/>
    <lineage>
        <taxon>Bacteria</taxon>
        <taxon>Bacillati</taxon>
        <taxon>Actinomycetota</taxon>
        <taxon>Actinomycetes</taxon>
        <taxon>Mycobacteriales</taxon>
        <taxon>Nocardiaceae</taxon>
        <taxon>Nocardia</taxon>
    </lineage>
</organism>
<gene>
    <name evidence="5" type="ORF">NRB56_50120</name>
</gene>
<dbReference type="PANTHER" id="PTHR47894:SF1">
    <property type="entry name" value="HTH-TYPE TRANSCRIPTIONAL REGULATOR VQSM"/>
    <property type="match status" value="1"/>
</dbReference>
<keyword evidence="2" id="KW-0238">DNA-binding</keyword>
<keyword evidence="3" id="KW-0804">Transcription</keyword>
<dbReference type="InterPro" id="IPR032687">
    <property type="entry name" value="AraC-type_N"/>
</dbReference>
<evidence type="ECO:0000313" key="5">
    <source>
        <dbReference type="EMBL" id="MQY29422.1"/>
    </source>
</evidence>
<dbReference type="PROSITE" id="PS01124">
    <property type="entry name" value="HTH_ARAC_FAMILY_2"/>
    <property type="match status" value="1"/>
</dbReference>
<evidence type="ECO:0000256" key="3">
    <source>
        <dbReference type="ARBA" id="ARBA00023163"/>
    </source>
</evidence>
<dbReference type="InterPro" id="IPR009057">
    <property type="entry name" value="Homeodomain-like_sf"/>
</dbReference>
<dbReference type="SUPFAM" id="SSF46689">
    <property type="entry name" value="Homeodomain-like"/>
    <property type="match status" value="1"/>
</dbReference>
<accession>A0A7K0DVR5</accession>
<proteinExistence type="predicted"/>
<keyword evidence="6" id="KW-1185">Reference proteome</keyword>
<sequence length="358" mass="39460">MRGVCDHLRVDDATITNPSARLRSIAGAALLVEFAESRGLAASAILRGTAIPEDLLRDPHGEITYAQELTLLRNLVEGVDDEPGLGLMAGLMCHPPSLGVLGFAVMSSPTVRHAAEVALRYGDMWFTFAPHRLEEQGDLFRVVRDDTVLPPELRRFALERDVAAISTIQQDIMQMRLPMLAVQVTVGAHPIYEMFATLLGVETIEFDSRRTVLTGKRATLDLPLPSGNIATARFYEQQCVDLIQRRRSRDGVSGRVRELLIRRGGIADQAHVAADLDLSVRTLRRRLADEGTTYRELSSETIGMLAEELLTAGLTVEHVAGRLGYSSTSAFTAAFRAWKGQSPGHFARRHRGRVTDRV</sequence>
<evidence type="ECO:0000313" key="6">
    <source>
        <dbReference type="Proteomes" id="UP000431401"/>
    </source>
</evidence>